<dbReference type="EMBL" id="MCGO01000005">
    <property type="protein sequence ID" value="ORY51605.1"/>
    <property type="molecule type" value="Genomic_DNA"/>
</dbReference>
<dbReference type="GO" id="GO:0003677">
    <property type="term" value="F:DNA binding"/>
    <property type="evidence" value="ECO:0007669"/>
    <property type="project" value="UniProtKB-KW"/>
</dbReference>
<dbReference type="STRING" id="329046.A0A1Y2CZ31"/>
<dbReference type="PANTHER" id="PTHR22980">
    <property type="entry name" value="CORTISTATIN"/>
    <property type="match status" value="1"/>
</dbReference>
<gene>
    <name evidence="5" type="ORF">BCR33DRAFT_712633</name>
</gene>
<dbReference type="CDD" id="cd22919">
    <property type="entry name" value="HFD_CENP-S"/>
    <property type="match status" value="1"/>
</dbReference>
<dbReference type="GO" id="GO:0006281">
    <property type="term" value="P:DNA repair"/>
    <property type="evidence" value="ECO:0007669"/>
    <property type="project" value="UniProtKB-KW"/>
</dbReference>
<comment type="caution">
    <text evidence="5">The sequence shown here is derived from an EMBL/GenBank/DDBJ whole genome shotgun (WGS) entry which is preliminary data.</text>
</comment>
<keyword evidence="3" id="KW-0238">DNA-binding</keyword>
<dbReference type="Proteomes" id="UP000193642">
    <property type="component" value="Unassembled WGS sequence"/>
</dbReference>
<dbReference type="GO" id="GO:0000712">
    <property type="term" value="P:resolution of meiotic recombination intermediates"/>
    <property type="evidence" value="ECO:0007669"/>
    <property type="project" value="TreeGrafter"/>
</dbReference>
<sequence>MDTNEELDPPETEESLRLQASLHYSVNKIIKHILAENNSDATVTPQFVHAVATTVWHQCNSMAVDLDAFSKHGKRTQVNAEDVKLCVRRNQALVDHLSDFQASLKDEKPKRRK</sequence>
<dbReference type="GO" id="GO:0071821">
    <property type="term" value="C:FANCM-MHF complex"/>
    <property type="evidence" value="ECO:0007669"/>
    <property type="project" value="InterPro"/>
</dbReference>
<dbReference type="Pfam" id="PF15630">
    <property type="entry name" value="CENP-S"/>
    <property type="match status" value="1"/>
</dbReference>
<dbReference type="InterPro" id="IPR029003">
    <property type="entry name" value="CENP-S/Mhf1"/>
</dbReference>
<dbReference type="InterPro" id="IPR009072">
    <property type="entry name" value="Histone-fold"/>
</dbReference>
<dbReference type="GO" id="GO:0046982">
    <property type="term" value="F:protein heterodimerization activity"/>
    <property type="evidence" value="ECO:0007669"/>
    <property type="project" value="InterPro"/>
</dbReference>
<keyword evidence="2" id="KW-0227">DNA damage</keyword>
<evidence type="ECO:0000256" key="3">
    <source>
        <dbReference type="ARBA" id="ARBA00023125"/>
    </source>
</evidence>
<keyword evidence="6" id="KW-1185">Reference proteome</keyword>
<evidence type="ECO:0000313" key="5">
    <source>
        <dbReference type="EMBL" id="ORY51605.1"/>
    </source>
</evidence>
<name>A0A1Y2CZ31_9FUNG</name>
<comment type="similarity">
    <text evidence="1">Belongs to the TAF9 family. CENP-S/MHF1 subfamily.</text>
</comment>
<dbReference type="OrthoDB" id="1872155at2759"/>
<dbReference type="GO" id="GO:0031297">
    <property type="term" value="P:replication fork processing"/>
    <property type="evidence" value="ECO:0007669"/>
    <property type="project" value="TreeGrafter"/>
</dbReference>
<dbReference type="GO" id="GO:0003682">
    <property type="term" value="F:chromatin binding"/>
    <property type="evidence" value="ECO:0007669"/>
    <property type="project" value="TreeGrafter"/>
</dbReference>
<reference evidence="5 6" key="1">
    <citation type="submission" date="2016-07" db="EMBL/GenBank/DDBJ databases">
        <title>Pervasive Adenine N6-methylation of Active Genes in Fungi.</title>
        <authorList>
            <consortium name="DOE Joint Genome Institute"/>
            <person name="Mondo S.J."/>
            <person name="Dannebaum R.O."/>
            <person name="Kuo R.C."/>
            <person name="Labutti K."/>
            <person name="Haridas S."/>
            <person name="Kuo A."/>
            <person name="Salamov A."/>
            <person name="Ahrendt S.R."/>
            <person name="Lipzen A."/>
            <person name="Sullivan W."/>
            <person name="Andreopoulos W.B."/>
            <person name="Clum A."/>
            <person name="Lindquist E."/>
            <person name="Daum C."/>
            <person name="Ramamoorthy G.K."/>
            <person name="Gryganskyi A."/>
            <person name="Culley D."/>
            <person name="Magnuson J.K."/>
            <person name="James T.Y."/>
            <person name="O'Malley M.A."/>
            <person name="Stajich J.E."/>
            <person name="Spatafora J.W."/>
            <person name="Visel A."/>
            <person name="Grigoriev I.V."/>
        </authorList>
    </citation>
    <scope>NUCLEOTIDE SEQUENCE [LARGE SCALE GENOMIC DNA]</scope>
    <source>
        <strain evidence="5 6">JEL800</strain>
    </source>
</reference>
<proteinExistence type="inferred from homology"/>
<evidence type="ECO:0000256" key="1">
    <source>
        <dbReference type="ARBA" id="ARBA00006612"/>
    </source>
</evidence>
<dbReference type="AlphaFoldDB" id="A0A1Y2CZ31"/>
<organism evidence="5 6">
    <name type="scientific">Rhizoclosmatium globosum</name>
    <dbReference type="NCBI Taxonomy" id="329046"/>
    <lineage>
        <taxon>Eukaryota</taxon>
        <taxon>Fungi</taxon>
        <taxon>Fungi incertae sedis</taxon>
        <taxon>Chytridiomycota</taxon>
        <taxon>Chytridiomycota incertae sedis</taxon>
        <taxon>Chytridiomycetes</taxon>
        <taxon>Chytridiales</taxon>
        <taxon>Chytriomycetaceae</taxon>
        <taxon>Rhizoclosmatium</taxon>
    </lineage>
</organism>
<evidence type="ECO:0000256" key="2">
    <source>
        <dbReference type="ARBA" id="ARBA00022763"/>
    </source>
</evidence>
<accession>A0A1Y2CZ31</accession>
<dbReference type="SUPFAM" id="SSF47113">
    <property type="entry name" value="Histone-fold"/>
    <property type="match status" value="1"/>
</dbReference>
<evidence type="ECO:0008006" key="7">
    <source>
        <dbReference type="Google" id="ProtNLM"/>
    </source>
</evidence>
<evidence type="ECO:0000313" key="6">
    <source>
        <dbReference type="Proteomes" id="UP000193642"/>
    </source>
</evidence>
<dbReference type="Gene3D" id="1.10.20.10">
    <property type="entry name" value="Histone, subunit A"/>
    <property type="match status" value="1"/>
</dbReference>
<protein>
    <recommendedName>
        <fullName evidence="7">Centromere protein S</fullName>
    </recommendedName>
</protein>
<dbReference type="PANTHER" id="PTHR22980:SF0">
    <property type="entry name" value="CENTROMERE PROTEIN S"/>
    <property type="match status" value="1"/>
</dbReference>
<evidence type="ECO:0000256" key="4">
    <source>
        <dbReference type="ARBA" id="ARBA00023204"/>
    </source>
</evidence>
<keyword evidence="4" id="KW-0234">DNA repair</keyword>